<dbReference type="GO" id="GO:0005737">
    <property type="term" value="C:cytoplasm"/>
    <property type="evidence" value="ECO:0007669"/>
    <property type="project" value="UniProtKB-SubCell"/>
</dbReference>
<evidence type="ECO:0000256" key="3">
    <source>
        <dbReference type="ARBA" id="ARBA00061201"/>
    </source>
</evidence>
<evidence type="ECO:0000313" key="6">
    <source>
        <dbReference type="EMBL" id="PYI22304.1"/>
    </source>
</evidence>
<dbReference type="Pfam" id="PF04669">
    <property type="entry name" value="PBDC1"/>
    <property type="match status" value="1"/>
</dbReference>
<gene>
    <name evidence="6" type="ORF">BO99DRAFT_326041</name>
</gene>
<keyword evidence="7" id="KW-1185">Reference proteome</keyword>
<evidence type="ECO:0000256" key="2">
    <source>
        <dbReference type="ARBA" id="ARBA00022490"/>
    </source>
</evidence>
<comment type="similarity">
    <text evidence="3">Belongs to the PBDC1 family.</text>
</comment>
<dbReference type="InterPro" id="IPR008476">
    <property type="entry name" value="PBDC1_metazoa/fungi"/>
</dbReference>
<evidence type="ECO:0000256" key="4">
    <source>
        <dbReference type="ARBA" id="ARBA00069779"/>
    </source>
</evidence>
<name>A0A2V5HJX9_ASPV1</name>
<comment type="subcellular location">
    <subcellularLocation>
        <location evidence="1">Cytoplasm</location>
    </subcellularLocation>
</comment>
<evidence type="ECO:0000313" key="7">
    <source>
        <dbReference type="Proteomes" id="UP000249829"/>
    </source>
</evidence>
<dbReference type="PANTHER" id="PTHR13410:SF9">
    <property type="entry name" value="PROTEIN PBDC1"/>
    <property type="match status" value="1"/>
</dbReference>
<reference evidence="6 7" key="1">
    <citation type="submission" date="2018-02" db="EMBL/GenBank/DDBJ databases">
        <title>The genomes of Aspergillus section Nigri reveals drivers in fungal speciation.</title>
        <authorList>
            <consortium name="DOE Joint Genome Institute"/>
            <person name="Vesth T.C."/>
            <person name="Nybo J."/>
            <person name="Theobald S."/>
            <person name="Brandl J."/>
            <person name="Frisvad J.C."/>
            <person name="Nielsen K.F."/>
            <person name="Lyhne E.K."/>
            <person name="Kogle M.E."/>
            <person name="Kuo A."/>
            <person name="Riley R."/>
            <person name="Clum A."/>
            <person name="Nolan M."/>
            <person name="Lipzen A."/>
            <person name="Salamov A."/>
            <person name="Henrissat B."/>
            <person name="Wiebenga A."/>
            <person name="De vries R.P."/>
            <person name="Grigoriev I.V."/>
            <person name="Mortensen U.H."/>
            <person name="Andersen M.R."/>
            <person name="Baker S.E."/>
        </authorList>
    </citation>
    <scope>NUCLEOTIDE SEQUENCE [LARGE SCALE GENOMIC DNA]</scope>
    <source>
        <strain evidence="6 7">CBS 115571</strain>
    </source>
</reference>
<dbReference type="Gene3D" id="1.10.3560.10">
    <property type="entry name" value="yst0336 like domain"/>
    <property type="match status" value="1"/>
</dbReference>
<dbReference type="PANTHER" id="PTHR13410">
    <property type="entry name" value="PROTEIN PBDC1"/>
    <property type="match status" value="1"/>
</dbReference>
<protein>
    <recommendedName>
        <fullName evidence="4">Protein PBDC1 homolog</fullName>
    </recommendedName>
</protein>
<evidence type="ECO:0000256" key="1">
    <source>
        <dbReference type="ARBA" id="ARBA00004496"/>
    </source>
</evidence>
<dbReference type="Proteomes" id="UP000249829">
    <property type="component" value="Unassembled WGS sequence"/>
</dbReference>
<sequence>MSKPFDPETAENLDDMEKQFAVKAVEHLMTYWAILEKVRGSQLRLTKMDDEIYESFMKEFPDFDPAETLNEDTMKSKEGKEKWRNWMNQYEKTVADFNFGTMLRSNPKFEYDQETTIFAMRMQFYAIEIARNRAGLNDWIYEKAQKASS</sequence>
<dbReference type="InterPro" id="IPR023139">
    <property type="entry name" value="PBDC1-like_dom_sf"/>
</dbReference>
<dbReference type="OMA" id="IQFYAFE"/>
<proteinExistence type="inferred from homology"/>
<dbReference type="AlphaFoldDB" id="A0A2V5HJX9"/>
<dbReference type="FunFam" id="1.10.3560.10:FF:000001">
    <property type="entry name" value="Protein PBDC1 homolog"/>
    <property type="match status" value="1"/>
</dbReference>
<dbReference type="InterPro" id="IPR021148">
    <property type="entry name" value="Polysacc_synth_dom"/>
</dbReference>
<organism evidence="6 7">
    <name type="scientific">Aspergillus violaceofuscus (strain CBS 115571)</name>
    <dbReference type="NCBI Taxonomy" id="1450538"/>
    <lineage>
        <taxon>Eukaryota</taxon>
        <taxon>Fungi</taxon>
        <taxon>Dikarya</taxon>
        <taxon>Ascomycota</taxon>
        <taxon>Pezizomycotina</taxon>
        <taxon>Eurotiomycetes</taxon>
        <taxon>Eurotiomycetidae</taxon>
        <taxon>Eurotiales</taxon>
        <taxon>Aspergillaceae</taxon>
        <taxon>Aspergillus</taxon>
    </lineage>
</organism>
<evidence type="ECO:0000259" key="5">
    <source>
        <dbReference type="Pfam" id="PF04669"/>
    </source>
</evidence>
<dbReference type="STRING" id="1450538.A0A2V5HJX9"/>
<accession>A0A2V5HJX9</accession>
<feature type="domain" description="Polysaccharide biosynthesis" evidence="5">
    <location>
        <begin position="16"/>
        <end position="142"/>
    </location>
</feature>
<keyword evidence="2" id="KW-0963">Cytoplasm</keyword>
<dbReference type="EMBL" id="KZ825111">
    <property type="protein sequence ID" value="PYI22304.1"/>
    <property type="molecule type" value="Genomic_DNA"/>
</dbReference>